<protein>
    <submittedName>
        <fullName evidence="2">Uncharacterized protein</fullName>
    </submittedName>
</protein>
<reference evidence="2 3" key="1">
    <citation type="submission" date="2020-10" db="EMBL/GenBank/DDBJ databases">
        <title>Complete genome sequence of Paludibaculum fermentans P105T, a facultatively anaerobic acidobacterium capable of dissimilatory Fe(III) reduction.</title>
        <authorList>
            <person name="Dedysh S.N."/>
            <person name="Beletsky A.V."/>
            <person name="Kulichevskaya I.S."/>
            <person name="Mardanov A.V."/>
            <person name="Ravin N.V."/>
        </authorList>
    </citation>
    <scope>NUCLEOTIDE SEQUENCE [LARGE SCALE GENOMIC DNA]</scope>
    <source>
        <strain evidence="2 3">P105</strain>
        <plasmid evidence="2 3">pPfer1</plasmid>
    </source>
</reference>
<name>A0A7S7NYU1_PALFE</name>
<evidence type="ECO:0000256" key="1">
    <source>
        <dbReference type="SAM" id="MobiDB-lite"/>
    </source>
</evidence>
<geneLocation type="plasmid" evidence="2 3">
    <name>pPfer1</name>
</geneLocation>
<keyword evidence="2" id="KW-0614">Plasmid</keyword>
<keyword evidence="3" id="KW-1185">Reference proteome</keyword>
<dbReference type="KEGG" id="pfer:IRI77_37810"/>
<proteinExistence type="predicted"/>
<accession>A0A7S7NYU1</accession>
<sequence>MLWPTVAYPVPENTVINAAASKIESGKLTVYSLVPFQKLFAVGDIIQLRYANSTATGGPGCSGAAGNALTERYTIESFPDPYTAVIDVSSAGLSDGAYTCSYMNPAITALTVSGGTATMTTGSKHFMEVGRVFVLFNTPDPALNGRTCVVKEIVDEKTVRFTAAVADGIYTASMMYYRDTKRGSGLPDLNTSYPTFRPPNATNDGAHVYNLDFSNPVRVSNGQPHTGWAWDLNGDPVLLQQISQPNWSAAQVDTFGFTNIYTGVYTPLFLHADFNYEATAMHQSRFYDRSIRGWGLFKLANRSTAKSPIRDQVLLVELKHYKEHPEIWRVGNIHNDYGCTTSPAEELYKINGCSPSKPYDTEAQLSLSRDGLSYYWSGLWPNGSVAINVYRGNIPLRVKTKGSFAPTEVTGTGAVVSYIAPTADSTCTVTTSEHDDYSDPVETDVPAAGDTQLRTFVIGASVALAPNTAYYSKISCVWNPADPNAVSREDIAGSFTTSGDTELRARRPTPERR</sequence>
<evidence type="ECO:0000313" key="2">
    <source>
        <dbReference type="EMBL" id="QOY92306.1"/>
    </source>
</evidence>
<dbReference type="RefSeq" id="WP_194453960.1">
    <property type="nucleotide sequence ID" value="NZ_CP063850.1"/>
</dbReference>
<dbReference type="Proteomes" id="UP000593892">
    <property type="component" value="Plasmid pPfer1"/>
</dbReference>
<feature type="compositionally biased region" description="Basic and acidic residues" evidence="1">
    <location>
        <begin position="501"/>
        <end position="513"/>
    </location>
</feature>
<dbReference type="AlphaFoldDB" id="A0A7S7NYU1"/>
<dbReference type="EMBL" id="CP063850">
    <property type="protein sequence ID" value="QOY92306.1"/>
    <property type="molecule type" value="Genomic_DNA"/>
</dbReference>
<evidence type="ECO:0000313" key="3">
    <source>
        <dbReference type="Proteomes" id="UP000593892"/>
    </source>
</evidence>
<organism evidence="2 3">
    <name type="scientific">Paludibaculum fermentans</name>
    <dbReference type="NCBI Taxonomy" id="1473598"/>
    <lineage>
        <taxon>Bacteria</taxon>
        <taxon>Pseudomonadati</taxon>
        <taxon>Acidobacteriota</taxon>
        <taxon>Terriglobia</taxon>
        <taxon>Bryobacterales</taxon>
        <taxon>Bryobacteraceae</taxon>
        <taxon>Paludibaculum</taxon>
    </lineage>
</organism>
<gene>
    <name evidence="2" type="ORF">IRI77_37810</name>
</gene>
<feature type="region of interest" description="Disordered" evidence="1">
    <location>
        <begin position="490"/>
        <end position="513"/>
    </location>
</feature>